<dbReference type="EC" id="5.4.3.8" evidence="7"/>
<dbReference type="GO" id="GO:0008483">
    <property type="term" value="F:transaminase activity"/>
    <property type="evidence" value="ECO:0007669"/>
    <property type="project" value="InterPro"/>
</dbReference>
<dbReference type="InterPro" id="IPR004639">
    <property type="entry name" value="4pyrrol_synth_GluAld_NH2Trfase"/>
</dbReference>
<dbReference type="OrthoDB" id="9801052at2"/>
<sequence>MFDSIKKIFSTETENASPVYGDKPDIIREKSAELYERAKNYFPGGVNSPVRAFKSVYGTPLFIEKGDGSRLWDADGNEFIDFCGSWGPLILGHNHPKIREKVIEVMQNGMSFGAPTALENELAELIIKNNKYIEKIRFTSSGTEAVMSAIRLARGVTKRDKIIKFEGCYHGHTDALLVKAGSGLVTFGETSSAGIPKAYADETIVVSLNDKEAVKAAFEQFKEQIACVIIEPVPANNGLLLQNQDFLEFLREICDQNCSLLIFDEVISGFRVGFEGAAGFYNIKPDIITYGKIIGGGLPVGAYGASNGIMSNISPEGGVYQAGTLSGNPVAMAAGIAQLTELLKSGFYKEMNQKTLEFTDSIQRYATSKSYKFKVFQIGSIFWFAFTEKEKIQTSEDIDASSMEKFKMMHRELLNRGIYLGPSGYEVGFVSAAHSKIDLEKAKRAIFESLDIVFKNR</sequence>
<keyword evidence="5 7" id="KW-0413">Isomerase</keyword>
<dbReference type="Pfam" id="PF00202">
    <property type="entry name" value="Aminotran_3"/>
    <property type="match status" value="1"/>
</dbReference>
<evidence type="ECO:0000256" key="2">
    <source>
        <dbReference type="ARBA" id="ARBA00004819"/>
    </source>
</evidence>
<dbReference type="HAMAP" id="MF_00375">
    <property type="entry name" value="HemL_aminotrans_3"/>
    <property type="match status" value="1"/>
</dbReference>
<dbReference type="AlphaFoldDB" id="A0A4U1C354"/>
<comment type="caution">
    <text evidence="8">The sequence shown here is derived from an EMBL/GenBank/DDBJ whole genome shotgun (WGS) entry which is preliminary data.</text>
</comment>
<dbReference type="GO" id="GO:0006782">
    <property type="term" value="P:protoporphyrinogen IX biosynthetic process"/>
    <property type="evidence" value="ECO:0007669"/>
    <property type="project" value="UniProtKB-UniRule"/>
</dbReference>
<evidence type="ECO:0000313" key="9">
    <source>
        <dbReference type="Proteomes" id="UP000308181"/>
    </source>
</evidence>
<dbReference type="UniPathway" id="UPA00251">
    <property type="reaction ID" value="UER00317"/>
</dbReference>
<evidence type="ECO:0000256" key="5">
    <source>
        <dbReference type="ARBA" id="ARBA00023235"/>
    </source>
</evidence>
<comment type="subunit">
    <text evidence="7">Homodimer.</text>
</comment>
<gene>
    <name evidence="7 8" type="primary">hemL</name>
    <name evidence="8" type="ORF">FA046_05260</name>
</gene>
<dbReference type="Gene3D" id="3.40.640.10">
    <property type="entry name" value="Type I PLP-dependent aspartate aminotransferase-like (Major domain)"/>
    <property type="match status" value="1"/>
</dbReference>
<dbReference type="InterPro" id="IPR049704">
    <property type="entry name" value="Aminotrans_3_PPA_site"/>
</dbReference>
<keyword evidence="6 7" id="KW-0627">Porphyrin biosynthesis</keyword>
<proteinExistence type="inferred from homology"/>
<comment type="pathway">
    <text evidence="2">Porphyrin-containing compound metabolism; protoporphyrin-IX biosynthesis; 5-aminolevulinate from L-glutamyl-tRNA(Glu): step 2/2.</text>
</comment>
<keyword evidence="7" id="KW-0963">Cytoplasm</keyword>
<dbReference type="SUPFAM" id="SSF53383">
    <property type="entry name" value="PLP-dependent transferases"/>
    <property type="match status" value="1"/>
</dbReference>
<comment type="catalytic activity">
    <reaction evidence="7">
        <text>(S)-4-amino-5-oxopentanoate = 5-aminolevulinate</text>
        <dbReference type="Rhea" id="RHEA:14265"/>
        <dbReference type="ChEBI" id="CHEBI:57501"/>
        <dbReference type="ChEBI" id="CHEBI:356416"/>
        <dbReference type="EC" id="5.4.3.8"/>
    </reaction>
</comment>
<dbReference type="GO" id="GO:0042286">
    <property type="term" value="F:glutamate-1-semialdehyde 2,1-aminomutase activity"/>
    <property type="evidence" value="ECO:0007669"/>
    <property type="project" value="UniProtKB-UniRule"/>
</dbReference>
<keyword evidence="9" id="KW-1185">Reference proteome</keyword>
<dbReference type="RefSeq" id="WP_136825345.1">
    <property type="nucleotide sequence ID" value="NZ_SWBP01000002.1"/>
</dbReference>
<comment type="similarity">
    <text evidence="3 7">Belongs to the class-III pyridoxal-phosphate-dependent aminotransferase family. HemL subfamily.</text>
</comment>
<evidence type="ECO:0000256" key="6">
    <source>
        <dbReference type="ARBA" id="ARBA00023244"/>
    </source>
</evidence>
<dbReference type="PANTHER" id="PTHR43713:SF3">
    <property type="entry name" value="GLUTAMATE-1-SEMIALDEHYDE 2,1-AMINOMUTASE 1, CHLOROPLASTIC-RELATED"/>
    <property type="match status" value="1"/>
</dbReference>
<comment type="subcellular location">
    <subcellularLocation>
        <location evidence="7">Cytoplasm</location>
    </subcellularLocation>
</comment>
<dbReference type="Proteomes" id="UP000308181">
    <property type="component" value="Unassembled WGS sequence"/>
</dbReference>
<evidence type="ECO:0000256" key="7">
    <source>
        <dbReference type="HAMAP-Rule" id="MF_00375"/>
    </source>
</evidence>
<dbReference type="EMBL" id="SWBP01000002">
    <property type="protein sequence ID" value="TKB98529.1"/>
    <property type="molecule type" value="Genomic_DNA"/>
</dbReference>
<evidence type="ECO:0000256" key="1">
    <source>
        <dbReference type="ARBA" id="ARBA00001933"/>
    </source>
</evidence>
<reference evidence="8 9" key="1">
    <citation type="submission" date="2019-04" db="EMBL/GenBank/DDBJ databases">
        <title>Pedobacter sp. AR-3-17 sp. nov., isolated from Arctic soil.</title>
        <authorList>
            <person name="Dahal R.H."/>
            <person name="Kim D.-U."/>
        </authorList>
    </citation>
    <scope>NUCLEOTIDE SEQUENCE [LARGE SCALE GENOMIC DNA]</scope>
    <source>
        <strain evidence="8 9">AR-3-17</strain>
    </source>
</reference>
<evidence type="ECO:0000256" key="4">
    <source>
        <dbReference type="ARBA" id="ARBA00022898"/>
    </source>
</evidence>
<dbReference type="InterPro" id="IPR015421">
    <property type="entry name" value="PyrdxlP-dep_Trfase_major"/>
</dbReference>
<keyword evidence="4 7" id="KW-0663">Pyridoxal phosphate</keyword>
<name>A0A4U1C354_9SPHI</name>
<evidence type="ECO:0000313" key="8">
    <source>
        <dbReference type="EMBL" id="TKB98529.1"/>
    </source>
</evidence>
<dbReference type="FunFam" id="3.40.640.10:FF:000021">
    <property type="entry name" value="Glutamate-1-semialdehyde 2,1-aminomutase"/>
    <property type="match status" value="1"/>
</dbReference>
<organism evidence="8 9">
    <name type="scientific">Pedobacter cryophilus</name>
    <dbReference type="NCBI Taxonomy" id="2571271"/>
    <lineage>
        <taxon>Bacteria</taxon>
        <taxon>Pseudomonadati</taxon>
        <taxon>Bacteroidota</taxon>
        <taxon>Sphingobacteriia</taxon>
        <taxon>Sphingobacteriales</taxon>
        <taxon>Sphingobacteriaceae</taxon>
        <taxon>Pedobacter</taxon>
    </lineage>
</organism>
<accession>A0A4U1C354</accession>
<dbReference type="InterPro" id="IPR005814">
    <property type="entry name" value="Aminotrans_3"/>
</dbReference>
<dbReference type="NCBIfam" id="TIGR00713">
    <property type="entry name" value="hemL"/>
    <property type="match status" value="1"/>
</dbReference>
<comment type="cofactor">
    <cofactor evidence="1 7">
        <name>pyridoxal 5'-phosphate</name>
        <dbReference type="ChEBI" id="CHEBI:597326"/>
    </cofactor>
</comment>
<dbReference type="CDD" id="cd00610">
    <property type="entry name" value="OAT_like"/>
    <property type="match status" value="1"/>
</dbReference>
<dbReference type="Gene3D" id="3.90.1150.10">
    <property type="entry name" value="Aspartate Aminotransferase, domain 1"/>
    <property type="match status" value="1"/>
</dbReference>
<feature type="modified residue" description="N6-(pyridoxal phosphate)lysine" evidence="7">
    <location>
        <position position="292"/>
    </location>
</feature>
<dbReference type="NCBIfam" id="NF000818">
    <property type="entry name" value="PRK00062.1"/>
    <property type="match status" value="1"/>
</dbReference>
<dbReference type="PANTHER" id="PTHR43713">
    <property type="entry name" value="GLUTAMATE-1-SEMIALDEHYDE 2,1-AMINOMUTASE"/>
    <property type="match status" value="1"/>
</dbReference>
<dbReference type="InterPro" id="IPR015424">
    <property type="entry name" value="PyrdxlP-dep_Trfase"/>
</dbReference>
<dbReference type="PROSITE" id="PS00600">
    <property type="entry name" value="AA_TRANSFER_CLASS_3"/>
    <property type="match status" value="1"/>
</dbReference>
<dbReference type="GO" id="GO:0005737">
    <property type="term" value="C:cytoplasm"/>
    <property type="evidence" value="ECO:0007669"/>
    <property type="project" value="UniProtKB-SubCell"/>
</dbReference>
<dbReference type="InterPro" id="IPR015422">
    <property type="entry name" value="PyrdxlP-dep_Trfase_small"/>
</dbReference>
<protein>
    <recommendedName>
        <fullName evidence="7">Glutamate-1-semialdehyde 2,1-aminomutase</fullName>
        <shortName evidence="7">GSA</shortName>
        <ecNumber evidence="7">5.4.3.8</ecNumber>
    </recommendedName>
    <alternativeName>
        <fullName evidence="7">Glutamate-1-semialdehyde aminotransferase</fullName>
        <shortName evidence="7">GSA-AT</shortName>
    </alternativeName>
</protein>
<dbReference type="GO" id="GO:0030170">
    <property type="term" value="F:pyridoxal phosphate binding"/>
    <property type="evidence" value="ECO:0007669"/>
    <property type="project" value="InterPro"/>
</dbReference>
<evidence type="ECO:0000256" key="3">
    <source>
        <dbReference type="ARBA" id="ARBA00008981"/>
    </source>
</evidence>